<evidence type="ECO:0000256" key="4">
    <source>
        <dbReference type="ARBA" id="ARBA00023136"/>
    </source>
</evidence>
<dbReference type="PANTHER" id="PTHR10846:SF8">
    <property type="entry name" value="INNER MEMBRANE PROTEIN YRBG"/>
    <property type="match status" value="1"/>
</dbReference>
<feature type="transmembrane region" description="Helical" evidence="5">
    <location>
        <begin position="6"/>
        <end position="23"/>
    </location>
</feature>
<feature type="domain" description="Sodium/calcium exchanger membrane region" evidence="6">
    <location>
        <begin position="180"/>
        <end position="320"/>
    </location>
</feature>
<dbReference type="InterPro" id="IPR044880">
    <property type="entry name" value="NCX_ion-bd_dom_sf"/>
</dbReference>
<feature type="transmembrane region" description="Helical" evidence="5">
    <location>
        <begin position="305"/>
        <end position="321"/>
    </location>
</feature>
<feature type="transmembrane region" description="Helical" evidence="5">
    <location>
        <begin position="276"/>
        <end position="293"/>
    </location>
</feature>
<feature type="transmembrane region" description="Helical" evidence="5">
    <location>
        <begin position="214"/>
        <end position="237"/>
    </location>
</feature>
<dbReference type="NCBIfam" id="TIGR00367">
    <property type="entry name" value="calcium/sodium antiporter"/>
    <property type="match status" value="1"/>
</dbReference>
<dbReference type="Gene3D" id="1.20.1420.30">
    <property type="entry name" value="NCX, central ion-binding region"/>
    <property type="match status" value="1"/>
</dbReference>
<dbReference type="InterPro" id="IPR004481">
    <property type="entry name" value="K/Na/Ca-exchanger"/>
</dbReference>
<evidence type="ECO:0000259" key="6">
    <source>
        <dbReference type="Pfam" id="PF01699"/>
    </source>
</evidence>
<evidence type="ECO:0000256" key="1">
    <source>
        <dbReference type="ARBA" id="ARBA00004141"/>
    </source>
</evidence>
<evidence type="ECO:0000256" key="3">
    <source>
        <dbReference type="ARBA" id="ARBA00022989"/>
    </source>
</evidence>
<reference evidence="7 8" key="1">
    <citation type="submission" date="2017-08" db="EMBL/GenBank/DDBJ databases">
        <title>Infants hospitalized years apart are colonized by the same room-sourced microbial strains.</title>
        <authorList>
            <person name="Brooks B."/>
            <person name="Olm M.R."/>
            <person name="Firek B.A."/>
            <person name="Baker R."/>
            <person name="Thomas B.C."/>
            <person name="Morowitz M.J."/>
            <person name="Banfield J.F."/>
        </authorList>
    </citation>
    <scope>NUCLEOTIDE SEQUENCE [LARGE SCALE GENOMIC DNA]</scope>
    <source>
        <strain evidence="7">S2_003_000_R2_14</strain>
    </source>
</reference>
<feature type="transmembrane region" description="Helical" evidence="5">
    <location>
        <begin position="249"/>
        <end position="270"/>
    </location>
</feature>
<comment type="subcellular location">
    <subcellularLocation>
        <location evidence="1">Membrane</location>
        <topology evidence="1">Multi-pass membrane protein</topology>
    </subcellularLocation>
</comment>
<evidence type="ECO:0000313" key="8">
    <source>
        <dbReference type="Proteomes" id="UP000249061"/>
    </source>
</evidence>
<dbReference type="GO" id="GO:0006874">
    <property type="term" value="P:intracellular calcium ion homeostasis"/>
    <property type="evidence" value="ECO:0007669"/>
    <property type="project" value="TreeGrafter"/>
</dbReference>
<comment type="caution">
    <text evidence="7">The sequence shown here is derived from an EMBL/GenBank/DDBJ whole genome shotgun (WGS) entry which is preliminary data.</text>
</comment>
<protein>
    <submittedName>
        <fullName evidence="7">Calcium:sodium antiporter</fullName>
    </submittedName>
</protein>
<feature type="domain" description="Sodium/calcium exchanger membrane region" evidence="6">
    <location>
        <begin position="5"/>
        <end position="144"/>
    </location>
</feature>
<dbReference type="GO" id="GO:0008273">
    <property type="term" value="F:calcium, potassium:sodium antiporter activity"/>
    <property type="evidence" value="ECO:0007669"/>
    <property type="project" value="TreeGrafter"/>
</dbReference>
<dbReference type="AlphaFoldDB" id="A0A2W5TJF7"/>
<dbReference type="EMBL" id="QFQP01000006">
    <property type="protein sequence ID" value="PZR14912.1"/>
    <property type="molecule type" value="Genomic_DNA"/>
</dbReference>
<proteinExistence type="predicted"/>
<feature type="transmembrane region" description="Helical" evidence="5">
    <location>
        <begin position="35"/>
        <end position="55"/>
    </location>
</feature>
<dbReference type="GO" id="GO:0005886">
    <property type="term" value="C:plasma membrane"/>
    <property type="evidence" value="ECO:0007669"/>
    <property type="project" value="TreeGrafter"/>
</dbReference>
<keyword evidence="2 5" id="KW-0812">Transmembrane</keyword>
<evidence type="ECO:0000256" key="5">
    <source>
        <dbReference type="SAM" id="Phobius"/>
    </source>
</evidence>
<sequence length="322" mass="32557">MFMQVVMLLGGGVLLYFGAEWLVGGSSGLARRLGVPQLLIGLTVVAYGTSAPEIVVGAKASLAGSGALALGNVVGSNIANLGLILGLTALITPPRVDAALRTRELPVLLASTLAIPLMAWDGVVSRFEGGVLVVAALAYTVWMVRDARKSLREAARDAQVMQAAADTAGGPTVRGPVRLALTAVVGLVLLVLGGNLFVDGASGLARTLGMSERLIGLTIVAVGTSLPELATSLIAAFRGASDLAVGNVVGSNIFNVLLCLGLAALLSPVAQPFADVSFDLAALGVLTAVGLVVMRSARVVSRAEGAVLVGGYAAFLVILIAR</sequence>
<evidence type="ECO:0000256" key="2">
    <source>
        <dbReference type="ARBA" id="ARBA00022692"/>
    </source>
</evidence>
<evidence type="ECO:0000313" key="7">
    <source>
        <dbReference type="EMBL" id="PZR14912.1"/>
    </source>
</evidence>
<accession>A0A2W5TJF7</accession>
<dbReference type="Proteomes" id="UP000249061">
    <property type="component" value="Unassembled WGS sequence"/>
</dbReference>
<dbReference type="PANTHER" id="PTHR10846">
    <property type="entry name" value="SODIUM/POTASSIUM/CALCIUM EXCHANGER"/>
    <property type="match status" value="1"/>
</dbReference>
<feature type="transmembrane region" description="Helical" evidence="5">
    <location>
        <begin position="126"/>
        <end position="144"/>
    </location>
</feature>
<dbReference type="Pfam" id="PF01699">
    <property type="entry name" value="Na_Ca_ex"/>
    <property type="match status" value="2"/>
</dbReference>
<keyword evidence="3 5" id="KW-1133">Transmembrane helix</keyword>
<feature type="transmembrane region" description="Helical" evidence="5">
    <location>
        <begin position="67"/>
        <end position="91"/>
    </location>
</feature>
<organism evidence="7 8">
    <name type="scientific">Archangium gephyra</name>
    <dbReference type="NCBI Taxonomy" id="48"/>
    <lineage>
        <taxon>Bacteria</taxon>
        <taxon>Pseudomonadati</taxon>
        <taxon>Myxococcota</taxon>
        <taxon>Myxococcia</taxon>
        <taxon>Myxococcales</taxon>
        <taxon>Cystobacterineae</taxon>
        <taxon>Archangiaceae</taxon>
        <taxon>Archangium</taxon>
    </lineage>
</organism>
<dbReference type="InterPro" id="IPR004837">
    <property type="entry name" value="NaCa_Exmemb"/>
</dbReference>
<gene>
    <name evidence="7" type="ORF">DI536_09005</name>
</gene>
<keyword evidence="4 5" id="KW-0472">Membrane</keyword>
<feature type="transmembrane region" description="Helical" evidence="5">
    <location>
        <begin position="179"/>
        <end position="198"/>
    </location>
</feature>
<dbReference type="GO" id="GO:0005262">
    <property type="term" value="F:calcium channel activity"/>
    <property type="evidence" value="ECO:0007669"/>
    <property type="project" value="TreeGrafter"/>
</dbReference>
<name>A0A2W5TJF7_9BACT</name>